<protein>
    <submittedName>
        <fullName evidence="4">DUF294 nucleotidyltransferase-like domain-containing protein</fullName>
    </submittedName>
</protein>
<dbReference type="InterPro" id="IPR014710">
    <property type="entry name" value="RmlC-like_jellyroll"/>
</dbReference>
<dbReference type="InterPro" id="IPR018490">
    <property type="entry name" value="cNMP-bd_dom_sf"/>
</dbReference>
<name>A0ABW5L767_9SPHI</name>
<dbReference type="Pfam" id="PF03445">
    <property type="entry name" value="DUF294"/>
    <property type="match status" value="1"/>
</dbReference>
<reference evidence="5" key="1">
    <citation type="journal article" date="2019" name="Int. J. Syst. Evol. Microbiol.">
        <title>The Global Catalogue of Microorganisms (GCM) 10K type strain sequencing project: providing services to taxonomists for standard genome sequencing and annotation.</title>
        <authorList>
            <consortium name="The Broad Institute Genomics Platform"/>
            <consortium name="The Broad Institute Genome Sequencing Center for Infectious Disease"/>
            <person name="Wu L."/>
            <person name="Ma J."/>
        </authorList>
    </citation>
    <scope>NUCLEOTIDE SEQUENCE [LARGE SCALE GENOMIC DNA]</scope>
    <source>
        <strain evidence="5">KCTC 52298</strain>
    </source>
</reference>
<dbReference type="Pfam" id="PF00571">
    <property type="entry name" value="CBS"/>
    <property type="match status" value="2"/>
</dbReference>
<dbReference type="InterPro" id="IPR018821">
    <property type="entry name" value="DUF294_put_nucleoTrafse_sb-bd"/>
</dbReference>
<dbReference type="SUPFAM" id="SSF54631">
    <property type="entry name" value="CBS-domain pair"/>
    <property type="match status" value="1"/>
</dbReference>
<keyword evidence="1 2" id="KW-0129">CBS domain</keyword>
<dbReference type="Pfam" id="PF10335">
    <property type="entry name" value="DUF294_C"/>
    <property type="match status" value="1"/>
</dbReference>
<gene>
    <name evidence="4" type="ORF">ACFSQW_19620</name>
</gene>
<feature type="domain" description="CBS" evidence="3">
    <location>
        <begin position="237"/>
        <end position="294"/>
    </location>
</feature>
<dbReference type="CDD" id="cd00038">
    <property type="entry name" value="CAP_ED"/>
    <property type="match status" value="1"/>
</dbReference>
<comment type="caution">
    <text evidence="4">The sequence shown here is derived from an EMBL/GenBank/DDBJ whole genome shotgun (WGS) entry which is preliminary data.</text>
</comment>
<dbReference type="InterPro" id="IPR046342">
    <property type="entry name" value="CBS_dom_sf"/>
</dbReference>
<dbReference type="CDD" id="cd05401">
    <property type="entry name" value="NT_GlnE_GlnD_like"/>
    <property type="match status" value="1"/>
</dbReference>
<dbReference type="Gene3D" id="2.60.120.10">
    <property type="entry name" value="Jelly Rolls"/>
    <property type="match status" value="1"/>
</dbReference>
<dbReference type="PANTHER" id="PTHR43080:SF2">
    <property type="entry name" value="CBS DOMAIN-CONTAINING PROTEIN"/>
    <property type="match status" value="1"/>
</dbReference>
<dbReference type="InterPro" id="IPR051257">
    <property type="entry name" value="Diverse_CBS-Domain"/>
</dbReference>
<dbReference type="RefSeq" id="WP_210352350.1">
    <property type="nucleotide sequence ID" value="NZ_JAEQMU010000001.1"/>
</dbReference>
<dbReference type="Proteomes" id="UP001597440">
    <property type="component" value="Unassembled WGS sequence"/>
</dbReference>
<proteinExistence type="predicted"/>
<keyword evidence="5" id="KW-1185">Reference proteome</keyword>
<dbReference type="InterPro" id="IPR000644">
    <property type="entry name" value="CBS_dom"/>
</dbReference>
<organism evidence="4 5">
    <name type="scientific">Sphingobacterium tabacisoli</name>
    <dbReference type="NCBI Taxonomy" id="2044855"/>
    <lineage>
        <taxon>Bacteria</taxon>
        <taxon>Pseudomonadati</taxon>
        <taxon>Bacteroidota</taxon>
        <taxon>Sphingobacteriia</taxon>
        <taxon>Sphingobacteriales</taxon>
        <taxon>Sphingobacteriaceae</taxon>
        <taxon>Sphingobacterium</taxon>
    </lineage>
</organism>
<sequence>MEENRVEFLKSVLPFSLLSSVALSDLAELFVEECYKKDTLIYRQEETKMKGIDVIVEGGYESFFYDSSHNRRLPEFHGPTFCYGGVSILLNRKKSLRTVIATKGTIVLSLKRKYFTALCDSNEAFFQYFTSEYGRRMANEDFAHFSKTPASFEQSYIASEQLYSRKIESIDALDILYCGEDTPVWQVAKMMSEQKRSCIIVRNADNTAVGFITDITLRDKVVAQQDGNTMITAREVMDTPIVVISNQAYVYEAILMMFSTKTRYLLVDNKGRLEGIISRNRLLSEQAQSPLVYIQSVKLALSLEEIKGKWDNVPQMIKQLLGRGVNAQIVNQIITTIADTILIKIIDRVIHEIGDPPAKFVFMVLGSEGRKEQTLKTDQDNAIIYEDKANEHREEVRKYFLQLAGMVSEQLNYVGFSFCTGGFMAKNPKWTHSLSHWKRNYESWMQESAPESGIKFSTFFDCRYVYGDKSIMDELYGFLDEQLKQSMEQLFFFMAKNALQYQPPLTPFFKNIRTMQIGKREVLDIKKAMTPIVDLVRVYALKHRVFLVNTGERLRALTDLGVFSEEECQELNHSYYYLMALRLHKQANQVIRDNVEPNNYLEISILTKIEQVTLKMIFKTIEGFQSRIRLEFTKELFN</sequence>
<dbReference type="SUPFAM" id="SSF51206">
    <property type="entry name" value="cAMP-binding domain-like"/>
    <property type="match status" value="1"/>
</dbReference>
<dbReference type="EMBL" id="JBHULD010000018">
    <property type="protein sequence ID" value="MFD2556613.1"/>
    <property type="molecule type" value="Genomic_DNA"/>
</dbReference>
<evidence type="ECO:0000259" key="3">
    <source>
        <dbReference type="PROSITE" id="PS51371"/>
    </source>
</evidence>
<dbReference type="PANTHER" id="PTHR43080">
    <property type="entry name" value="CBS DOMAIN-CONTAINING PROTEIN CBSX3, MITOCHONDRIAL"/>
    <property type="match status" value="1"/>
</dbReference>
<accession>A0ABW5L767</accession>
<dbReference type="InterPro" id="IPR000595">
    <property type="entry name" value="cNMP-bd_dom"/>
</dbReference>
<evidence type="ECO:0000313" key="5">
    <source>
        <dbReference type="Proteomes" id="UP001597440"/>
    </source>
</evidence>
<evidence type="ECO:0000256" key="1">
    <source>
        <dbReference type="ARBA" id="ARBA00023122"/>
    </source>
</evidence>
<evidence type="ECO:0000256" key="2">
    <source>
        <dbReference type="PROSITE-ProRule" id="PRU00703"/>
    </source>
</evidence>
<dbReference type="PROSITE" id="PS51371">
    <property type="entry name" value="CBS"/>
    <property type="match status" value="1"/>
</dbReference>
<evidence type="ECO:0000313" key="4">
    <source>
        <dbReference type="EMBL" id="MFD2556613.1"/>
    </source>
</evidence>
<dbReference type="InterPro" id="IPR005105">
    <property type="entry name" value="GlnD_Uridyltrans_N"/>
</dbReference>
<dbReference type="Gene3D" id="3.10.580.10">
    <property type="entry name" value="CBS-domain"/>
    <property type="match status" value="1"/>
</dbReference>